<dbReference type="Proteomes" id="UP001153954">
    <property type="component" value="Unassembled WGS sequence"/>
</dbReference>
<accession>A0AAU9UWD7</accession>
<evidence type="ECO:0000313" key="1">
    <source>
        <dbReference type="EMBL" id="CAH2103331.1"/>
    </source>
</evidence>
<proteinExistence type="predicted"/>
<sequence>MTLQLIEVKKKVLEEQVYWTGDKLRKTESGDLLIVLTKQNADGGLQKTIVDLLTDDARVVSKEPQKNLEVTDLDETTTKFAAIKKAAGEEYHISEGAIRSVSIIEVPKLL</sequence>
<gene>
    <name evidence="1" type="ORF">EEDITHA_LOCUS17862</name>
</gene>
<organism evidence="1 2">
    <name type="scientific">Euphydryas editha</name>
    <name type="common">Edith's checkerspot</name>
    <dbReference type="NCBI Taxonomy" id="104508"/>
    <lineage>
        <taxon>Eukaryota</taxon>
        <taxon>Metazoa</taxon>
        <taxon>Ecdysozoa</taxon>
        <taxon>Arthropoda</taxon>
        <taxon>Hexapoda</taxon>
        <taxon>Insecta</taxon>
        <taxon>Pterygota</taxon>
        <taxon>Neoptera</taxon>
        <taxon>Endopterygota</taxon>
        <taxon>Lepidoptera</taxon>
        <taxon>Glossata</taxon>
        <taxon>Ditrysia</taxon>
        <taxon>Papilionoidea</taxon>
        <taxon>Nymphalidae</taxon>
        <taxon>Nymphalinae</taxon>
        <taxon>Euphydryas</taxon>
    </lineage>
</organism>
<reference evidence="1" key="1">
    <citation type="submission" date="2022-03" db="EMBL/GenBank/DDBJ databases">
        <authorList>
            <person name="Tunstrom K."/>
        </authorList>
    </citation>
    <scope>NUCLEOTIDE SEQUENCE</scope>
</reference>
<comment type="caution">
    <text evidence="1">The sequence shown here is derived from an EMBL/GenBank/DDBJ whole genome shotgun (WGS) entry which is preliminary data.</text>
</comment>
<keyword evidence="2" id="KW-1185">Reference proteome</keyword>
<name>A0AAU9UWD7_EUPED</name>
<protein>
    <submittedName>
        <fullName evidence="1">Uncharacterized protein</fullName>
    </submittedName>
</protein>
<dbReference type="EMBL" id="CAKOGL010000026">
    <property type="protein sequence ID" value="CAH2103331.1"/>
    <property type="molecule type" value="Genomic_DNA"/>
</dbReference>
<evidence type="ECO:0000313" key="2">
    <source>
        <dbReference type="Proteomes" id="UP001153954"/>
    </source>
</evidence>
<dbReference type="AlphaFoldDB" id="A0AAU9UWD7"/>